<keyword evidence="6" id="KW-0812">Transmembrane</keyword>
<dbReference type="Proteomes" id="UP000054223">
    <property type="component" value="Unassembled WGS sequence"/>
</dbReference>
<organism evidence="12 13">
    <name type="scientific">Solirubrum puertoriconensis</name>
    <dbReference type="NCBI Taxonomy" id="1751427"/>
    <lineage>
        <taxon>Bacteria</taxon>
        <taxon>Pseudomonadati</taxon>
        <taxon>Bacteroidota</taxon>
        <taxon>Cytophagia</taxon>
        <taxon>Cytophagales</taxon>
    </lineage>
</organism>
<dbReference type="GO" id="GO:0055085">
    <property type="term" value="P:transmembrane transport"/>
    <property type="evidence" value="ECO:0007669"/>
    <property type="project" value="InterPro"/>
</dbReference>
<keyword evidence="5" id="KW-0997">Cell inner membrane</keyword>
<evidence type="ECO:0000256" key="1">
    <source>
        <dbReference type="ARBA" id="ARBA00004383"/>
    </source>
</evidence>
<dbReference type="GO" id="GO:0031992">
    <property type="term" value="F:energy transducer activity"/>
    <property type="evidence" value="ECO:0007669"/>
    <property type="project" value="TreeGrafter"/>
</dbReference>
<evidence type="ECO:0000313" key="13">
    <source>
        <dbReference type="Proteomes" id="UP000054223"/>
    </source>
</evidence>
<keyword evidence="7" id="KW-0653">Protein transport</keyword>
<accession>A0A9X0HIB1</accession>
<feature type="domain" description="TonB C-terminal" evidence="11">
    <location>
        <begin position="138"/>
        <end position="230"/>
    </location>
</feature>
<comment type="similarity">
    <text evidence="2">Belongs to the TonB family.</text>
</comment>
<evidence type="ECO:0000256" key="2">
    <source>
        <dbReference type="ARBA" id="ARBA00006555"/>
    </source>
</evidence>
<comment type="subcellular location">
    <subcellularLocation>
        <location evidence="1">Cell inner membrane</location>
        <topology evidence="1">Single-pass membrane protein</topology>
        <orientation evidence="1">Periplasmic side</orientation>
    </subcellularLocation>
</comment>
<feature type="compositionally biased region" description="Polar residues" evidence="10">
    <location>
        <begin position="101"/>
        <end position="111"/>
    </location>
</feature>
<comment type="caution">
    <text evidence="12">The sequence shown here is derived from an EMBL/GenBank/DDBJ whole genome shotgun (WGS) entry which is preliminary data.</text>
</comment>
<evidence type="ECO:0000259" key="11">
    <source>
        <dbReference type="PROSITE" id="PS52015"/>
    </source>
</evidence>
<keyword evidence="13" id="KW-1185">Reference proteome</keyword>
<sequence length="230" mass="24738">MEIEAAGGGLFTHINTETLEYDEPPRGAFGFRGAVGALGGRAMPDQLAVQFLSAQHEHIKVLSVLGLHEDDHEFWVLEPASRVIGQARGRTNPVMERPSTAGYQSPPSTKLSPAPHRAEVDEPTPAAEYLESDPSYPGGSDGLRAFLRANIRYPDPARRAEVSGKVFVLLTIDTVGRVAEARVSKGLHPACDAEALRVTSLLEPFSPGRLRGKPVVAPYTLVVPFVPLGD</sequence>
<evidence type="ECO:0000256" key="5">
    <source>
        <dbReference type="ARBA" id="ARBA00022519"/>
    </source>
</evidence>
<keyword evidence="8" id="KW-1133">Transmembrane helix</keyword>
<dbReference type="AlphaFoldDB" id="A0A9X0HIB1"/>
<feature type="region of interest" description="Disordered" evidence="10">
    <location>
        <begin position="87"/>
        <end position="136"/>
    </location>
</feature>
<dbReference type="InterPro" id="IPR051045">
    <property type="entry name" value="TonB-dependent_transducer"/>
</dbReference>
<dbReference type="PANTHER" id="PTHR33446:SF2">
    <property type="entry name" value="PROTEIN TONB"/>
    <property type="match status" value="1"/>
</dbReference>
<proteinExistence type="inferred from homology"/>
<evidence type="ECO:0000256" key="6">
    <source>
        <dbReference type="ARBA" id="ARBA00022692"/>
    </source>
</evidence>
<evidence type="ECO:0000256" key="8">
    <source>
        <dbReference type="ARBA" id="ARBA00022989"/>
    </source>
</evidence>
<reference evidence="12 13" key="1">
    <citation type="submission" date="2015-11" db="EMBL/GenBank/DDBJ databases">
        <title>Solirubrum puertoriconensis gen. nov. an environmental bacteria isolated in Puerto Rico.</title>
        <authorList>
            <person name="Cuebas-Irizarry M.F."/>
            <person name="Montalvo-Rodriguez R."/>
        </authorList>
    </citation>
    <scope>NUCLEOTIDE SEQUENCE [LARGE SCALE GENOMIC DNA]</scope>
    <source>
        <strain evidence="12 13">MC1A</strain>
    </source>
</reference>
<keyword evidence="4" id="KW-1003">Cell membrane</keyword>
<dbReference type="EMBL" id="LNAL01000008">
    <property type="protein sequence ID" value="KUG06357.1"/>
    <property type="molecule type" value="Genomic_DNA"/>
</dbReference>
<keyword evidence="9" id="KW-0472">Membrane</keyword>
<dbReference type="InterPro" id="IPR006260">
    <property type="entry name" value="TonB/TolA_C"/>
</dbReference>
<evidence type="ECO:0000256" key="10">
    <source>
        <dbReference type="SAM" id="MobiDB-lite"/>
    </source>
</evidence>
<dbReference type="GO" id="GO:0015031">
    <property type="term" value="P:protein transport"/>
    <property type="evidence" value="ECO:0007669"/>
    <property type="project" value="UniProtKB-KW"/>
</dbReference>
<dbReference type="GO" id="GO:0098797">
    <property type="term" value="C:plasma membrane protein complex"/>
    <property type="evidence" value="ECO:0007669"/>
    <property type="project" value="TreeGrafter"/>
</dbReference>
<protein>
    <recommendedName>
        <fullName evidence="11">TonB C-terminal domain-containing protein</fullName>
    </recommendedName>
</protein>
<dbReference type="InterPro" id="IPR037682">
    <property type="entry name" value="TonB_C"/>
</dbReference>
<dbReference type="PROSITE" id="PS52015">
    <property type="entry name" value="TONB_CTD"/>
    <property type="match status" value="1"/>
</dbReference>
<dbReference type="PANTHER" id="PTHR33446">
    <property type="entry name" value="PROTEIN TONB-RELATED"/>
    <property type="match status" value="1"/>
</dbReference>
<evidence type="ECO:0000313" key="12">
    <source>
        <dbReference type="EMBL" id="KUG06357.1"/>
    </source>
</evidence>
<dbReference type="Pfam" id="PF03544">
    <property type="entry name" value="TonB_C"/>
    <property type="match status" value="1"/>
</dbReference>
<dbReference type="Gene3D" id="3.30.1150.10">
    <property type="match status" value="1"/>
</dbReference>
<keyword evidence="3" id="KW-0813">Transport</keyword>
<evidence type="ECO:0000256" key="4">
    <source>
        <dbReference type="ARBA" id="ARBA00022475"/>
    </source>
</evidence>
<dbReference type="SUPFAM" id="SSF74653">
    <property type="entry name" value="TolA/TonB C-terminal domain"/>
    <property type="match status" value="1"/>
</dbReference>
<evidence type="ECO:0000256" key="7">
    <source>
        <dbReference type="ARBA" id="ARBA00022927"/>
    </source>
</evidence>
<gene>
    <name evidence="12" type="ORF">ASU33_03095</name>
</gene>
<name>A0A9X0HIB1_SOLP1</name>
<evidence type="ECO:0000256" key="3">
    <source>
        <dbReference type="ARBA" id="ARBA00022448"/>
    </source>
</evidence>
<evidence type="ECO:0000256" key="9">
    <source>
        <dbReference type="ARBA" id="ARBA00023136"/>
    </source>
</evidence>
<dbReference type="NCBIfam" id="TIGR01352">
    <property type="entry name" value="tonB_Cterm"/>
    <property type="match status" value="1"/>
</dbReference>